<feature type="transmembrane region" description="Helical" evidence="1">
    <location>
        <begin position="40"/>
        <end position="58"/>
    </location>
</feature>
<keyword evidence="4" id="KW-1185">Reference proteome</keyword>
<keyword evidence="1" id="KW-0472">Membrane</keyword>
<dbReference type="Pfam" id="PF03372">
    <property type="entry name" value="Exo_endo_phos"/>
    <property type="match status" value="1"/>
</dbReference>
<dbReference type="RefSeq" id="WP_220303809.1">
    <property type="nucleotide sequence ID" value="NZ_CP080590.1"/>
</dbReference>
<accession>A0ABX8W970</accession>
<dbReference type="Proteomes" id="UP000825799">
    <property type="component" value="Chromosome"/>
</dbReference>
<evidence type="ECO:0000259" key="2">
    <source>
        <dbReference type="Pfam" id="PF03372"/>
    </source>
</evidence>
<protein>
    <recommendedName>
        <fullName evidence="2">Endonuclease/exonuclease/phosphatase domain-containing protein</fullName>
    </recommendedName>
</protein>
<dbReference type="EMBL" id="CP080590">
    <property type="protein sequence ID" value="QYO75343.1"/>
    <property type="molecule type" value="Genomic_DNA"/>
</dbReference>
<evidence type="ECO:0000313" key="4">
    <source>
        <dbReference type="Proteomes" id="UP000825799"/>
    </source>
</evidence>
<gene>
    <name evidence="3" type="ORF">K1X15_11860</name>
</gene>
<keyword evidence="1" id="KW-0812">Transmembrane</keyword>
<evidence type="ECO:0000256" key="1">
    <source>
        <dbReference type="SAM" id="Phobius"/>
    </source>
</evidence>
<dbReference type="Gene3D" id="3.60.10.10">
    <property type="entry name" value="Endonuclease/exonuclease/phosphatase"/>
    <property type="match status" value="1"/>
</dbReference>
<proteinExistence type="predicted"/>
<feature type="domain" description="Endonuclease/exonuclease/phosphatase" evidence="2">
    <location>
        <begin position="104"/>
        <end position="299"/>
    </location>
</feature>
<name>A0ABX8W970_9HYPH</name>
<evidence type="ECO:0000313" key="3">
    <source>
        <dbReference type="EMBL" id="QYO75343.1"/>
    </source>
</evidence>
<dbReference type="InterPro" id="IPR005135">
    <property type="entry name" value="Endo/exonuclease/phosphatase"/>
</dbReference>
<dbReference type="SUPFAM" id="SSF56219">
    <property type="entry name" value="DNase I-like"/>
    <property type="match status" value="1"/>
</dbReference>
<feature type="transmembrane region" description="Helical" evidence="1">
    <location>
        <begin position="7"/>
        <end position="28"/>
    </location>
</feature>
<reference evidence="3 4" key="1">
    <citation type="submission" date="2021-08" db="EMBL/GenBank/DDBJ databases">
        <title>Devosia salina sp. nov., isolated from the South China Sea sediment.</title>
        <authorList>
            <person name="Zhou Z."/>
        </authorList>
    </citation>
    <scope>NUCLEOTIDE SEQUENCE [LARGE SCALE GENOMIC DNA]</scope>
    <source>
        <strain evidence="3 4">SCS-3</strain>
    </source>
</reference>
<organism evidence="3 4">
    <name type="scientific">Devosia salina</name>
    <dbReference type="NCBI Taxonomy" id="2860336"/>
    <lineage>
        <taxon>Bacteria</taxon>
        <taxon>Pseudomonadati</taxon>
        <taxon>Pseudomonadota</taxon>
        <taxon>Alphaproteobacteria</taxon>
        <taxon>Hyphomicrobiales</taxon>
        <taxon>Devosiaceae</taxon>
        <taxon>Devosia</taxon>
    </lineage>
</organism>
<sequence length="317" mass="34350">MVNLSELRGGLLVLAGVVVVLLLLATITPGLPGELLLQSLRFHIIAGGLALLVVMLVAGLRWRALIFLFLLGAAATHGAVQLMEMHARRDEPLPGGPATTLDVLSYNVLTGNLRAEEAARYIVETSPDVAVIMETPGIEDYLDEIATVLPYRVGCTGPGAACDLSIHSKYPILDGQIHRMWPFRFERLLTARIEKDGVPVTVVGVHYSKPYFDYASWAETEQFLRILGRLEGDLIISGDFNAAPWSDTLEALAREAGLAPAPTHPATWPVIAGPLGVPIDNMFTRGNARILQIAAGEDSFGSNHRYLRAEVGLYPAR</sequence>
<feature type="transmembrane region" description="Helical" evidence="1">
    <location>
        <begin position="65"/>
        <end position="83"/>
    </location>
</feature>
<keyword evidence="1" id="KW-1133">Transmembrane helix</keyword>
<dbReference type="InterPro" id="IPR036691">
    <property type="entry name" value="Endo/exonu/phosph_ase_sf"/>
</dbReference>